<feature type="active site" description="Proton acceptor; for glutaminase activity" evidence="7">
    <location>
        <position position="41"/>
    </location>
</feature>
<dbReference type="NCBIfam" id="TIGR00552">
    <property type="entry name" value="nadE"/>
    <property type="match status" value="1"/>
</dbReference>
<evidence type="ECO:0000256" key="4">
    <source>
        <dbReference type="ARBA" id="ARBA00022741"/>
    </source>
</evidence>
<dbReference type="GO" id="GO:0003952">
    <property type="term" value="F:NAD+ synthase (glutamine-hydrolyzing) activity"/>
    <property type="evidence" value="ECO:0007669"/>
    <property type="project" value="UniProtKB-UniRule"/>
</dbReference>
<organism evidence="12 13">
    <name type="scientific">Spirochaeta isovalerica</name>
    <dbReference type="NCBI Taxonomy" id="150"/>
    <lineage>
        <taxon>Bacteria</taxon>
        <taxon>Pseudomonadati</taxon>
        <taxon>Spirochaetota</taxon>
        <taxon>Spirochaetia</taxon>
        <taxon>Spirochaetales</taxon>
        <taxon>Spirochaetaceae</taxon>
        <taxon>Spirochaeta</taxon>
    </lineage>
</organism>
<comment type="caution">
    <text evidence="7">Lacks conserved residue(s) required for the propagation of feature annotation.</text>
</comment>
<dbReference type="Gene3D" id="3.60.110.10">
    <property type="entry name" value="Carbon-nitrogen hydrolase"/>
    <property type="match status" value="1"/>
</dbReference>
<dbReference type="Gene3D" id="3.40.50.620">
    <property type="entry name" value="HUPs"/>
    <property type="match status" value="1"/>
</dbReference>
<accession>A0A841REE3</accession>
<dbReference type="InterPro" id="IPR036526">
    <property type="entry name" value="C-N_Hydrolase_sf"/>
</dbReference>
<dbReference type="InterPro" id="IPR014729">
    <property type="entry name" value="Rossmann-like_a/b/a_fold"/>
</dbReference>
<reference evidence="12 13" key="1">
    <citation type="submission" date="2020-08" db="EMBL/GenBank/DDBJ databases">
        <title>Genomic Encyclopedia of Type Strains, Phase IV (KMG-IV): sequencing the most valuable type-strain genomes for metagenomic binning, comparative biology and taxonomic classification.</title>
        <authorList>
            <person name="Goeker M."/>
        </authorList>
    </citation>
    <scope>NUCLEOTIDE SEQUENCE [LARGE SCALE GENOMIC DNA]</scope>
    <source>
        <strain evidence="12 13">DSM 2461</strain>
    </source>
</reference>
<comment type="pathway">
    <text evidence="1 7 8">Cofactor biosynthesis; NAD(+) biosynthesis; NAD(+) from deamido-NAD(+) (L-Gln route): step 1/1.</text>
</comment>
<evidence type="ECO:0000256" key="9">
    <source>
        <dbReference type="PROSITE-ProRule" id="PRU10139"/>
    </source>
</evidence>
<comment type="similarity">
    <text evidence="10">Belongs to the NAD synthetase family.</text>
</comment>
<dbReference type="UniPathway" id="UPA00253">
    <property type="reaction ID" value="UER00334"/>
</dbReference>
<dbReference type="InterPro" id="IPR003010">
    <property type="entry name" value="C-N_Hydrolase"/>
</dbReference>
<feature type="binding site" evidence="7">
    <location>
        <position position="192"/>
    </location>
    <ligand>
        <name>L-glutamine</name>
        <dbReference type="ChEBI" id="CHEBI:58359"/>
    </ligand>
</feature>
<dbReference type="HAMAP" id="MF_02090">
    <property type="entry name" value="NadE_glutamine_dep"/>
    <property type="match status" value="1"/>
</dbReference>
<evidence type="ECO:0000313" key="12">
    <source>
        <dbReference type="EMBL" id="MBB6482363.1"/>
    </source>
</evidence>
<evidence type="ECO:0000256" key="1">
    <source>
        <dbReference type="ARBA" id="ARBA00005188"/>
    </source>
</evidence>
<evidence type="ECO:0000256" key="7">
    <source>
        <dbReference type="HAMAP-Rule" id="MF_02090"/>
    </source>
</evidence>
<dbReference type="FunFam" id="3.40.50.620:FF:000106">
    <property type="entry name" value="Glutamine-dependent NAD(+) synthetase"/>
    <property type="match status" value="1"/>
</dbReference>
<feature type="active site" description="Proton acceptor" evidence="9">
    <location>
        <position position="41"/>
    </location>
</feature>
<dbReference type="InterPro" id="IPR022310">
    <property type="entry name" value="NAD/GMP_synthase"/>
</dbReference>
<dbReference type="InterPro" id="IPR003694">
    <property type="entry name" value="NAD_synthase"/>
</dbReference>
<feature type="active site" description="For glutaminase activity" evidence="7">
    <location>
        <position position="113"/>
    </location>
</feature>
<keyword evidence="4 7" id="KW-0547">Nucleotide-binding</keyword>
<dbReference type="GO" id="GO:0000257">
    <property type="term" value="F:nitrilase activity"/>
    <property type="evidence" value="ECO:0007669"/>
    <property type="project" value="UniProtKB-ARBA"/>
</dbReference>
<evidence type="ECO:0000256" key="2">
    <source>
        <dbReference type="ARBA" id="ARBA00007145"/>
    </source>
</evidence>
<feature type="binding site" evidence="7">
    <location>
        <begin position="294"/>
        <end position="301"/>
    </location>
    <ligand>
        <name>ATP</name>
        <dbReference type="ChEBI" id="CHEBI:30616"/>
    </ligand>
</feature>
<dbReference type="PANTHER" id="PTHR23090:SF9">
    <property type="entry name" value="GLUTAMINE-DEPENDENT NAD(+) SYNTHETASE"/>
    <property type="match status" value="1"/>
</dbReference>
<dbReference type="PROSITE" id="PS00920">
    <property type="entry name" value="NITRIL_CHT_1"/>
    <property type="match status" value="1"/>
</dbReference>
<dbReference type="InterPro" id="IPR000132">
    <property type="entry name" value="Nitrilase/CN_hydratase_CS"/>
</dbReference>
<gene>
    <name evidence="7" type="primary">nadE</name>
    <name evidence="12" type="ORF">HNR50_004056</name>
</gene>
<dbReference type="InterPro" id="IPR014445">
    <property type="entry name" value="Gln-dep_NAD_synthase"/>
</dbReference>
<feature type="binding site" evidence="7">
    <location>
        <position position="119"/>
    </location>
    <ligand>
        <name>L-glutamine</name>
        <dbReference type="ChEBI" id="CHEBI:58359"/>
    </ligand>
</feature>
<evidence type="ECO:0000256" key="3">
    <source>
        <dbReference type="ARBA" id="ARBA00022598"/>
    </source>
</evidence>
<sequence length="546" mass="60590">MKIAAGQINSVIADFEGNREKIVEYSLRGAKEGADLIVFPELSLCGYPPMDLLDYNSFVEENTLSLRWLQRHLPAEIAVAVGHVSLNSSGTGKKLRNVISVIYGGEVIFTQDKTLLPTYDVFDETRYFEPSSERKLFTFRGEKIGIAICEDLWWESARDTDSVYPIDPVMELLDLGAEIILVPSASPFHKSKIKKRLALCRKTIRKGASSVFYINSVGANDSLIFDGNSIVVDRKGRLVKKAADFEEDFFVCDPDDSCNEIELEYDKYGEIEKALVLGLRDYVHKCGFSRVHLGSSGGIDSALVAALAVKALGAENVKTFAMPSRYSSDGSLTDSKKLAENLGVSYDVIAIEDMFTSFLGALEPHFGGREMDVAEENIQARIRGTLMMGYSNKWGSLVLTTGNKSELATGYCTLYGDMAGGLAVIGDLLKTEVFDLCRYINRDGEIIPWEIINKPPSAELRPDQKDEDSLPPYDVLDGILVEYLMNHRTADEIEALGYEPETVEKIVKLVGRVEYKRGQAPPVLRISDKAFGTGRRMPVARKLYEV</sequence>
<dbReference type="CDD" id="cd07570">
    <property type="entry name" value="GAT_Gln-NAD-synth"/>
    <property type="match status" value="1"/>
</dbReference>
<protein>
    <recommendedName>
        <fullName evidence="7 8">Glutamine-dependent NAD(+) synthetase</fullName>
        <ecNumber evidence="7 8">6.3.5.1</ecNumber>
    </recommendedName>
    <alternativeName>
        <fullName evidence="7 8">NAD(+) synthase [glutamine-hydrolyzing]</fullName>
    </alternativeName>
</protein>
<evidence type="ECO:0000256" key="10">
    <source>
        <dbReference type="RuleBase" id="RU003811"/>
    </source>
</evidence>
<dbReference type="RefSeq" id="WP_184748600.1">
    <property type="nucleotide sequence ID" value="NZ_JACHGJ010000011.1"/>
</dbReference>
<dbReference type="PROSITE" id="PS50263">
    <property type="entry name" value="CN_HYDROLASE"/>
    <property type="match status" value="1"/>
</dbReference>
<dbReference type="PANTHER" id="PTHR23090">
    <property type="entry name" value="NH 3 /GLUTAMINE-DEPENDENT NAD + SYNTHETASE"/>
    <property type="match status" value="1"/>
</dbReference>
<evidence type="ECO:0000256" key="8">
    <source>
        <dbReference type="PIRNR" id="PIRNR006630"/>
    </source>
</evidence>
<feature type="domain" description="CN hydrolase" evidence="11">
    <location>
        <begin position="1"/>
        <end position="256"/>
    </location>
</feature>
<feature type="binding site" evidence="7">
    <location>
        <position position="377"/>
    </location>
    <ligand>
        <name>deamido-NAD(+)</name>
        <dbReference type="ChEBI" id="CHEBI:58437"/>
        <note>ligand shared between two neighboring subunits</note>
    </ligand>
</feature>
<comment type="caution">
    <text evidence="12">The sequence shown here is derived from an EMBL/GenBank/DDBJ whole genome shotgun (WGS) entry which is preliminary data.</text>
</comment>
<dbReference type="Pfam" id="PF02540">
    <property type="entry name" value="NAD_synthase"/>
    <property type="match status" value="1"/>
</dbReference>
<dbReference type="GO" id="GO:0005737">
    <property type="term" value="C:cytoplasm"/>
    <property type="evidence" value="ECO:0007669"/>
    <property type="project" value="InterPro"/>
</dbReference>
<comment type="function">
    <text evidence="7">Catalyzes the ATP-dependent amidation of deamido-NAD to form NAD. Uses L-glutamine as a nitrogen source.</text>
</comment>
<keyword evidence="6 7" id="KW-0520">NAD</keyword>
<keyword evidence="13" id="KW-1185">Reference proteome</keyword>
<feature type="binding site" evidence="7">
    <location>
        <position position="516"/>
    </location>
    <ligand>
        <name>deamido-NAD(+)</name>
        <dbReference type="ChEBI" id="CHEBI:58437"/>
        <note>ligand shared between two neighboring subunits</note>
    </ligand>
</feature>
<dbReference type="GO" id="GO:0009435">
    <property type="term" value="P:NAD+ biosynthetic process"/>
    <property type="evidence" value="ECO:0007669"/>
    <property type="project" value="UniProtKB-UniRule"/>
</dbReference>
<dbReference type="Pfam" id="PF00795">
    <property type="entry name" value="CN_hydrolase"/>
    <property type="match status" value="1"/>
</dbReference>
<dbReference type="Proteomes" id="UP000587760">
    <property type="component" value="Unassembled WGS sequence"/>
</dbReference>
<dbReference type="AlphaFoldDB" id="A0A841REE3"/>
<dbReference type="GO" id="GO:0005524">
    <property type="term" value="F:ATP binding"/>
    <property type="evidence" value="ECO:0007669"/>
    <property type="project" value="UniProtKB-UniRule"/>
</dbReference>
<feature type="binding site" evidence="7">
    <location>
        <position position="406"/>
    </location>
    <ligand>
        <name>deamido-NAD(+)</name>
        <dbReference type="ChEBI" id="CHEBI:58437"/>
        <note>ligand shared between two neighboring subunits</note>
    </ligand>
</feature>
<evidence type="ECO:0000259" key="11">
    <source>
        <dbReference type="PROSITE" id="PS50263"/>
    </source>
</evidence>
<dbReference type="SUPFAM" id="SSF56317">
    <property type="entry name" value="Carbon-nitrogen hydrolase"/>
    <property type="match status" value="1"/>
</dbReference>
<dbReference type="GO" id="GO:0004359">
    <property type="term" value="F:glutaminase activity"/>
    <property type="evidence" value="ECO:0007669"/>
    <property type="project" value="InterPro"/>
</dbReference>
<dbReference type="GO" id="GO:0008795">
    <property type="term" value="F:NAD+ synthase activity"/>
    <property type="evidence" value="ECO:0007669"/>
    <property type="project" value="UniProtKB-UniRule"/>
</dbReference>
<evidence type="ECO:0000313" key="13">
    <source>
        <dbReference type="Proteomes" id="UP000587760"/>
    </source>
</evidence>
<evidence type="ECO:0000256" key="6">
    <source>
        <dbReference type="ARBA" id="ARBA00023027"/>
    </source>
</evidence>
<comment type="similarity">
    <text evidence="2 7 8">In the C-terminal section; belongs to the NAD synthetase family.</text>
</comment>
<dbReference type="CDD" id="cd00553">
    <property type="entry name" value="NAD_synthase"/>
    <property type="match status" value="1"/>
</dbReference>
<feature type="active site" description="Nucleophile; for glutaminase activity" evidence="7">
    <location>
        <position position="149"/>
    </location>
</feature>
<dbReference type="EMBL" id="JACHGJ010000011">
    <property type="protein sequence ID" value="MBB6482363.1"/>
    <property type="molecule type" value="Genomic_DNA"/>
</dbReference>
<dbReference type="PIRSF" id="PIRSF006630">
    <property type="entry name" value="NADS_GAT"/>
    <property type="match status" value="1"/>
</dbReference>
<dbReference type="SUPFAM" id="SSF52402">
    <property type="entry name" value="Adenine nucleotide alpha hydrolases-like"/>
    <property type="match status" value="1"/>
</dbReference>
<dbReference type="EC" id="6.3.5.1" evidence="7 8"/>
<comment type="catalytic activity">
    <reaction evidence="7 8">
        <text>deamido-NAD(+) + L-glutamine + ATP + H2O = L-glutamate + AMP + diphosphate + NAD(+) + H(+)</text>
        <dbReference type="Rhea" id="RHEA:24384"/>
        <dbReference type="ChEBI" id="CHEBI:15377"/>
        <dbReference type="ChEBI" id="CHEBI:15378"/>
        <dbReference type="ChEBI" id="CHEBI:29985"/>
        <dbReference type="ChEBI" id="CHEBI:30616"/>
        <dbReference type="ChEBI" id="CHEBI:33019"/>
        <dbReference type="ChEBI" id="CHEBI:57540"/>
        <dbReference type="ChEBI" id="CHEBI:58359"/>
        <dbReference type="ChEBI" id="CHEBI:58437"/>
        <dbReference type="ChEBI" id="CHEBI:456215"/>
        <dbReference type="EC" id="6.3.5.1"/>
    </reaction>
</comment>
<feature type="binding site" evidence="7">
    <location>
        <position position="186"/>
    </location>
    <ligand>
        <name>L-glutamine</name>
        <dbReference type="ChEBI" id="CHEBI:58359"/>
    </ligand>
</feature>
<keyword evidence="5 7" id="KW-0067">ATP-binding</keyword>
<keyword evidence="3 7" id="KW-0436">Ligase</keyword>
<proteinExistence type="inferred from homology"/>
<dbReference type="NCBIfam" id="NF010588">
    <property type="entry name" value="PRK13981.1"/>
    <property type="match status" value="1"/>
</dbReference>
<name>A0A841REE3_9SPIO</name>
<evidence type="ECO:0000256" key="5">
    <source>
        <dbReference type="ARBA" id="ARBA00022840"/>
    </source>
</evidence>
<feature type="binding site" evidence="7">
    <location>
        <position position="401"/>
    </location>
    <ligand>
        <name>ATP</name>
        <dbReference type="ChEBI" id="CHEBI:30616"/>
    </ligand>
</feature>